<feature type="region of interest" description="Disordered" evidence="2">
    <location>
        <begin position="196"/>
        <end position="232"/>
    </location>
</feature>
<comment type="caution">
    <text evidence="4">The sequence shown here is derived from an EMBL/GenBank/DDBJ whole genome shotgun (WGS) entry which is preliminary data.</text>
</comment>
<dbReference type="Proteomes" id="UP001337655">
    <property type="component" value="Unassembled WGS sequence"/>
</dbReference>
<evidence type="ECO:0000256" key="2">
    <source>
        <dbReference type="SAM" id="MobiDB-lite"/>
    </source>
</evidence>
<feature type="domain" description="GATA-type" evidence="3">
    <location>
        <begin position="456"/>
        <end position="497"/>
    </location>
</feature>
<feature type="compositionally biased region" description="Low complexity" evidence="2">
    <location>
        <begin position="435"/>
        <end position="455"/>
    </location>
</feature>
<keyword evidence="1" id="KW-0479">Metal-binding</keyword>
<dbReference type="InterPro" id="IPR000679">
    <property type="entry name" value="Znf_GATA"/>
</dbReference>
<protein>
    <recommendedName>
        <fullName evidence="3">GATA-type domain-containing protein</fullName>
    </recommendedName>
</protein>
<accession>A0AAV9NZI8</accession>
<dbReference type="EMBL" id="JAVRRT010000016">
    <property type="protein sequence ID" value="KAK5165568.1"/>
    <property type="molecule type" value="Genomic_DNA"/>
</dbReference>
<evidence type="ECO:0000256" key="1">
    <source>
        <dbReference type="PROSITE-ProRule" id="PRU00094"/>
    </source>
</evidence>
<keyword evidence="1" id="KW-0863">Zinc-finger</keyword>
<feature type="compositionally biased region" description="Pro residues" evidence="2">
    <location>
        <begin position="29"/>
        <end position="41"/>
    </location>
</feature>
<gene>
    <name evidence="4" type="ORF">LTR77_009097</name>
</gene>
<dbReference type="GO" id="GO:0043565">
    <property type="term" value="F:sequence-specific DNA binding"/>
    <property type="evidence" value="ECO:0007669"/>
    <property type="project" value="InterPro"/>
</dbReference>
<name>A0AAV9NZI8_9PEZI</name>
<sequence length="1308" mass="146077">MADDGSDHAPDPDERESSSDDEHQHSRPSRPPAPSPAPSLPPRRTLRSRAGTTATSRPTTQDGNTDTRPLTVSRAGARQQTSSPDPSLAPSLRPSLKFRLIASNTTTSRPQTRDGGDNDKRPMTASSADEREQPPAKKAKFVLSTGNDTSDPPLAIPGQKLCSNRNFDHPLGNFEGPGPNGRLCETDYNRYRQARRTAEASGQPIKDDWALTGPSRKTTKDPGFKATDPCANTNFPHEIGTKSHPLPSGGRLCDADYQRRQRASKKAQDSGQSLTNDWALTGPFTQRKQHTQRTLPKWKATDLCANTNYPHEIGLNSKPTTSGRMCNTDYQRWLAARRDAEVLGRPLKNDWVLTELRHKPFWTGKWTEPCSNTNFPHEVGAKSESGPSGRLCQPDASRYRKALKKARNSGQPLKNDWALTGPIRRKPGHERAGDLSDASSEASDPSDSSSEGSAASDYEMTCVDCERLESQGWEVCENGAVLCQACARRRRIPTARRMRLSQIPQRGYQSHTALRHLAYRSWRELNPVGPSESMPQPTFATTDYWSASPQELAEMIMRRRGDSSTRFRGTMDSREARNWLQIDDACDGLLPRPDPAQSDILHDKQVVDLEAMCKAKGMKLGRNTTKQDMLKWLSTHQRQPSDFMQQIDPDKLAALTTAMQLFFDSLPRDLTAQATRGHSLVASSAAVLEDLQQTILQGFAPVWTDSAGLLCGLEALRTALFAFHRADFPHSPLSNVMIEGLRLMRLLYTNADDPTPPGDDPTHRVGMPTPAYEQYIRDTATTQDEAVLNDRYTEMTQMYNLDIAQLGAMVHLAHREGLIEHDLNIGVVRSAYINEQGNVVPAFASIEYEGNEQAPIIWLHLNLAAGQGQYNHWEAFSNYCNPEDADIVHDWGLLHLGDTLDTTTLELTRARYREQHHWKHGKYTAVRACHECRKYDRTRTCFPVPGVQHCRNCFHNPDGCIYDEGTRPRDLWTSASLIPIGGLRPWDTPLSWNDQVQAMKNTQLHLPDPEPEGIHFVGIGSARQSRRGGPGEVLNIMQDLAISLHTYDNKINDPQIVHLPEGQRPGGPGVPMRKYRMVFARNGSMALPTHTGNLQDPTLIGIVNFINHITDPANLNQPIETHWFLMGYAGYGVDITRWGDRQQGFFAHVLSRSPAVANSMYLVPAVERHVVSAVSPTSINPNMPPHGVMVSDVKFVTKYLLAYVIDRHEQLQNIASRYNLNFLDMMMHLTGLGPPNGIPPNVIPPNVSVYDFVWPPGYGGAAEAARLDRLIMAMHMEMAWRVEWLDGMTRPREVFMHANNVNRNGVMQ</sequence>
<dbReference type="GeneID" id="89930429"/>
<keyword evidence="5" id="KW-1185">Reference proteome</keyword>
<feature type="region of interest" description="Disordered" evidence="2">
    <location>
        <begin position="402"/>
        <end position="455"/>
    </location>
</feature>
<keyword evidence="1" id="KW-0862">Zinc</keyword>
<feature type="compositionally biased region" description="Polar residues" evidence="2">
    <location>
        <begin position="51"/>
        <end position="70"/>
    </location>
</feature>
<reference evidence="4 5" key="1">
    <citation type="submission" date="2023-08" db="EMBL/GenBank/DDBJ databases">
        <title>Black Yeasts Isolated from many extreme environments.</title>
        <authorList>
            <person name="Coleine C."/>
            <person name="Stajich J.E."/>
            <person name="Selbmann L."/>
        </authorList>
    </citation>
    <scope>NUCLEOTIDE SEQUENCE [LARGE SCALE GENOMIC DNA]</scope>
    <source>
        <strain evidence="4 5">CCFEE 5935</strain>
    </source>
</reference>
<organism evidence="4 5">
    <name type="scientific">Saxophila tyrrhenica</name>
    <dbReference type="NCBI Taxonomy" id="1690608"/>
    <lineage>
        <taxon>Eukaryota</taxon>
        <taxon>Fungi</taxon>
        <taxon>Dikarya</taxon>
        <taxon>Ascomycota</taxon>
        <taxon>Pezizomycotina</taxon>
        <taxon>Dothideomycetes</taxon>
        <taxon>Dothideomycetidae</taxon>
        <taxon>Mycosphaerellales</taxon>
        <taxon>Extremaceae</taxon>
        <taxon>Saxophila</taxon>
    </lineage>
</organism>
<dbReference type="GO" id="GO:0008270">
    <property type="term" value="F:zinc ion binding"/>
    <property type="evidence" value="ECO:0007669"/>
    <property type="project" value="UniProtKB-KW"/>
</dbReference>
<dbReference type="RefSeq" id="XP_064655652.1">
    <property type="nucleotide sequence ID" value="XM_064806326.1"/>
</dbReference>
<feature type="compositionally biased region" description="Basic and acidic residues" evidence="2">
    <location>
        <begin position="111"/>
        <end position="135"/>
    </location>
</feature>
<evidence type="ECO:0000313" key="5">
    <source>
        <dbReference type="Proteomes" id="UP001337655"/>
    </source>
</evidence>
<dbReference type="PROSITE" id="PS50114">
    <property type="entry name" value="GATA_ZN_FINGER_2"/>
    <property type="match status" value="1"/>
</dbReference>
<feature type="compositionally biased region" description="Basic and acidic residues" evidence="2">
    <location>
        <begin position="1"/>
        <end position="25"/>
    </location>
</feature>
<feature type="region of interest" description="Disordered" evidence="2">
    <location>
        <begin position="1"/>
        <end position="161"/>
    </location>
</feature>
<proteinExistence type="predicted"/>
<dbReference type="GO" id="GO:0006355">
    <property type="term" value="P:regulation of DNA-templated transcription"/>
    <property type="evidence" value="ECO:0007669"/>
    <property type="project" value="InterPro"/>
</dbReference>
<evidence type="ECO:0000259" key="3">
    <source>
        <dbReference type="PROSITE" id="PS50114"/>
    </source>
</evidence>
<evidence type="ECO:0000313" key="4">
    <source>
        <dbReference type="EMBL" id="KAK5165568.1"/>
    </source>
</evidence>